<dbReference type="EMBL" id="JYDL01000002">
    <property type="protein sequence ID" value="KRX27672.1"/>
    <property type="molecule type" value="Genomic_DNA"/>
</dbReference>
<dbReference type="InterPro" id="IPR050951">
    <property type="entry name" value="Retrovirus_Pol_polyprotein"/>
</dbReference>
<protein>
    <recommendedName>
        <fullName evidence="1">Integrase catalytic domain-containing protein</fullName>
    </recommendedName>
</protein>
<dbReference type="PANTHER" id="PTHR37984:SF12">
    <property type="entry name" value="RIBONUCLEASE H"/>
    <property type="match status" value="1"/>
</dbReference>
<evidence type="ECO:0000313" key="2">
    <source>
        <dbReference type="EMBL" id="KRX27672.1"/>
    </source>
</evidence>
<evidence type="ECO:0000259" key="1">
    <source>
        <dbReference type="PROSITE" id="PS50994"/>
    </source>
</evidence>
<keyword evidence="3" id="KW-1185">Reference proteome</keyword>
<dbReference type="PROSITE" id="PS50994">
    <property type="entry name" value="INTEGRASE"/>
    <property type="match status" value="1"/>
</dbReference>
<dbReference type="InterPro" id="IPR043502">
    <property type="entry name" value="DNA/RNA_pol_sf"/>
</dbReference>
<dbReference type="InterPro" id="IPR001584">
    <property type="entry name" value="Integrase_cat-core"/>
</dbReference>
<sequence>MRTLRSQQLAVMIPLLLTKTIGWSCLVVPLRSAEVPLARMLLQIRQQLTFGVNVALAIFQRLVDTHFADIAGEEHEKRLNEVLQRLVKLGLRLKKEKCVLATDEVEFLGFRINARGVQPTQDKVKANMVLRDQQYQHRQQLFTTHGLPEVIVSDNAAAFTSNEFQNFMVSNAIRHVTIAPYHPASNGQAERMVQTMKKALQRIV</sequence>
<dbReference type="AlphaFoldDB" id="A0A0V0SLP9"/>
<comment type="caution">
    <text evidence="2">The sequence shown here is derived from an EMBL/GenBank/DDBJ whole genome shotgun (WGS) entry which is preliminary data.</text>
</comment>
<evidence type="ECO:0000313" key="3">
    <source>
        <dbReference type="Proteomes" id="UP000054630"/>
    </source>
</evidence>
<dbReference type="Proteomes" id="UP000054630">
    <property type="component" value="Unassembled WGS sequence"/>
</dbReference>
<dbReference type="Gene3D" id="3.30.420.10">
    <property type="entry name" value="Ribonuclease H-like superfamily/Ribonuclease H"/>
    <property type="match status" value="1"/>
</dbReference>
<dbReference type="GO" id="GO:0015074">
    <property type="term" value="P:DNA integration"/>
    <property type="evidence" value="ECO:0007669"/>
    <property type="project" value="InterPro"/>
</dbReference>
<name>A0A0V0SLP9_9BILA</name>
<accession>A0A0V0SLP9</accession>
<gene>
    <name evidence="2" type="primary">K02A2.6</name>
    <name evidence="2" type="ORF">T07_11032</name>
</gene>
<dbReference type="SUPFAM" id="SSF56672">
    <property type="entry name" value="DNA/RNA polymerases"/>
    <property type="match status" value="1"/>
</dbReference>
<dbReference type="Gene3D" id="3.30.70.270">
    <property type="match status" value="1"/>
</dbReference>
<dbReference type="PANTHER" id="PTHR37984">
    <property type="entry name" value="PROTEIN CBG26694"/>
    <property type="match status" value="1"/>
</dbReference>
<dbReference type="InterPro" id="IPR036397">
    <property type="entry name" value="RNaseH_sf"/>
</dbReference>
<dbReference type="InterPro" id="IPR043128">
    <property type="entry name" value="Rev_trsase/Diguanyl_cyclase"/>
</dbReference>
<dbReference type="GO" id="GO:0042575">
    <property type="term" value="C:DNA polymerase complex"/>
    <property type="evidence" value="ECO:0007669"/>
    <property type="project" value="UniProtKB-ARBA"/>
</dbReference>
<dbReference type="OrthoDB" id="5851910at2759"/>
<dbReference type="SUPFAM" id="SSF53098">
    <property type="entry name" value="Ribonuclease H-like"/>
    <property type="match status" value="1"/>
</dbReference>
<reference evidence="2 3" key="1">
    <citation type="submission" date="2015-01" db="EMBL/GenBank/DDBJ databases">
        <title>Evolution of Trichinella species and genotypes.</title>
        <authorList>
            <person name="Korhonen P.K."/>
            <person name="Edoardo P."/>
            <person name="Giuseppe L.R."/>
            <person name="Gasser R.B."/>
        </authorList>
    </citation>
    <scope>NUCLEOTIDE SEQUENCE [LARGE SCALE GENOMIC DNA]</scope>
    <source>
        <strain evidence="2">ISS37</strain>
    </source>
</reference>
<dbReference type="STRING" id="6336.A0A0V0SLP9"/>
<dbReference type="GO" id="GO:0003676">
    <property type="term" value="F:nucleic acid binding"/>
    <property type="evidence" value="ECO:0007669"/>
    <property type="project" value="InterPro"/>
</dbReference>
<proteinExistence type="predicted"/>
<dbReference type="InterPro" id="IPR012337">
    <property type="entry name" value="RNaseH-like_sf"/>
</dbReference>
<feature type="domain" description="Integrase catalytic" evidence="1">
    <location>
        <begin position="139"/>
        <end position="204"/>
    </location>
</feature>
<organism evidence="2 3">
    <name type="scientific">Trichinella nelsoni</name>
    <dbReference type="NCBI Taxonomy" id="6336"/>
    <lineage>
        <taxon>Eukaryota</taxon>
        <taxon>Metazoa</taxon>
        <taxon>Ecdysozoa</taxon>
        <taxon>Nematoda</taxon>
        <taxon>Enoplea</taxon>
        <taxon>Dorylaimia</taxon>
        <taxon>Trichinellida</taxon>
        <taxon>Trichinellidae</taxon>
        <taxon>Trichinella</taxon>
    </lineage>
</organism>